<protein>
    <submittedName>
        <fullName evidence="2">Cell shape determination protein CcmA</fullName>
    </submittedName>
</protein>
<accession>A0A1W9KR44</accession>
<organism evidence="2 3">
    <name type="scientific">Rhodoferax ferrireducens</name>
    <dbReference type="NCBI Taxonomy" id="192843"/>
    <lineage>
        <taxon>Bacteria</taxon>
        <taxon>Pseudomonadati</taxon>
        <taxon>Pseudomonadota</taxon>
        <taxon>Betaproteobacteria</taxon>
        <taxon>Burkholderiales</taxon>
        <taxon>Comamonadaceae</taxon>
        <taxon>Rhodoferax</taxon>
    </lineage>
</organism>
<dbReference type="AlphaFoldDB" id="A0A1W9KR44"/>
<sequence length="136" mass="14798">MFDRKKQPPIKSLIAQGCQIDGNFSFAEGLRVDGELRGNITGTADRPSILVISETALVKGEVLADHIIVNGQVQGPVHARRMLELQPKARITGDVTYKMLEMHQGALVDGRLCPIVDNVQGQVEEKPTLKLAANNS</sequence>
<dbReference type="Proteomes" id="UP000192505">
    <property type="component" value="Unassembled WGS sequence"/>
</dbReference>
<dbReference type="EMBL" id="MTEI01000014">
    <property type="protein sequence ID" value="OQW86676.1"/>
    <property type="molecule type" value="Genomic_DNA"/>
</dbReference>
<dbReference type="PANTHER" id="PTHR35024:SF4">
    <property type="entry name" value="POLYMER-FORMING CYTOSKELETAL PROTEIN"/>
    <property type="match status" value="1"/>
</dbReference>
<evidence type="ECO:0000313" key="2">
    <source>
        <dbReference type="EMBL" id="OQW86676.1"/>
    </source>
</evidence>
<gene>
    <name evidence="2" type="ORF">BWK72_16465</name>
</gene>
<dbReference type="Pfam" id="PF04519">
    <property type="entry name" value="Bactofilin"/>
    <property type="match status" value="1"/>
</dbReference>
<reference evidence="2 3" key="1">
    <citation type="submission" date="2017-01" db="EMBL/GenBank/DDBJ databases">
        <title>Novel large sulfur bacteria in the metagenomes of groundwater-fed chemosynthetic microbial mats in the Lake Huron basin.</title>
        <authorList>
            <person name="Sharrar A.M."/>
            <person name="Flood B.E."/>
            <person name="Bailey J.V."/>
            <person name="Jones D.S."/>
            <person name="Biddanda B."/>
            <person name="Ruberg S.A."/>
            <person name="Marcus D.N."/>
            <person name="Dick G.J."/>
        </authorList>
    </citation>
    <scope>NUCLEOTIDE SEQUENCE [LARGE SCALE GENOMIC DNA]</scope>
    <source>
        <strain evidence="2">A7</strain>
    </source>
</reference>
<evidence type="ECO:0000256" key="1">
    <source>
        <dbReference type="ARBA" id="ARBA00044755"/>
    </source>
</evidence>
<dbReference type="InterPro" id="IPR007607">
    <property type="entry name" value="BacA/B"/>
</dbReference>
<comment type="caution">
    <text evidence="2">The sequence shown here is derived from an EMBL/GenBank/DDBJ whole genome shotgun (WGS) entry which is preliminary data.</text>
</comment>
<name>A0A1W9KR44_9BURK</name>
<proteinExistence type="inferred from homology"/>
<evidence type="ECO:0000313" key="3">
    <source>
        <dbReference type="Proteomes" id="UP000192505"/>
    </source>
</evidence>
<comment type="similarity">
    <text evidence="1">Belongs to the bactofilin family.</text>
</comment>
<dbReference type="PANTHER" id="PTHR35024">
    <property type="entry name" value="HYPOTHETICAL CYTOSOLIC PROTEIN"/>
    <property type="match status" value="1"/>
</dbReference>